<sequence length="509" mass="58022">MMACQYDYGLPEGGMPKHNDLRQATQLLLELKNEFMKEMNLKQGSSPGALKRYGHGITSEGYSEFNCSRRTKERAERVKVYLEIYYLLLNKSVTRGDAGSSAGVEGVYNPLQTIRNRKLRKVYKHYPSAIQVGSPIIAIKDFSHSNKPFPWFVDIYERSYDMAWRTSHWEKLRKPDGSHWFPPTPRGGISRGLPHERARFQRKQSTAGGASDAAENEAEFSGGGPRLPEEDPASDLPIESNLHRGRGFKKTFLSRLARSPPKTQGVTVELDDLIAGDVSTSSAQAYNTPVDEKQRSNARNLFESVKIVNVRRKLSNSDIERSTDSGTPSQIEINPTLLNDRRQVTYLHCTWALIRHREENLRRRQQLLVQKSEAAFLICSGIGDELPQHINAQRSYEDALAAGFDLCQRWKDRLLNIYSLRADDLLQNSDRVMSSVNTTLTLRTKSLQELIDRLGISRYYPRPGVATLLYSALECIIVALLWVIWFLFSILKAIHFLLYRLIALITWLM</sequence>
<dbReference type="PANTHER" id="PTHR38426:SF1">
    <property type="entry name" value="MAINTENANCE OF TELOMERE CAPPING PROTEIN 4"/>
    <property type="match status" value="1"/>
</dbReference>
<name>Q74ZF4_EREGS</name>
<dbReference type="GeneID" id="4623213"/>
<dbReference type="PANTHER" id="PTHR38426">
    <property type="entry name" value="MAINTENANCE OF TELOMERE CAPPING PROTEIN 4"/>
    <property type="match status" value="1"/>
</dbReference>
<keyword evidence="2" id="KW-1133">Transmembrane helix</keyword>
<accession>Q74ZF4</accession>
<evidence type="ECO:0000313" key="3">
    <source>
        <dbReference type="EMBL" id="AAS54735.1"/>
    </source>
</evidence>
<evidence type="ECO:0000313" key="4">
    <source>
        <dbReference type="Proteomes" id="UP000000591"/>
    </source>
</evidence>
<keyword evidence="2" id="KW-0812">Transmembrane</keyword>
<dbReference type="EMBL" id="AE016820">
    <property type="protein sequence ID" value="AAS54735.1"/>
    <property type="molecule type" value="Genomic_DNA"/>
</dbReference>
<organism evidence="3 4">
    <name type="scientific">Eremothecium gossypii (strain ATCC 10895 / CBS 109.51 / FGSC 9923 / NRRL Y-1056)</name>
    <name type="common">Yeast</name>
    <name type="synonym">Ashbya gossypii</name>
    <dbReference type="NCBI Taxonomy" id="284811"/>
    <lineage>
        <taxon>Eukaryota</taxon>
        <taxon>Fungi</taxon>
        <taxon>Dikarya</taxon>
        <taxon>Ascomycota</taxon>
        <taxon>Saccharomycotina</taxon>
        <taxon>Saccharomycetes</taxon>
        <taxon>Saccharomycetales</taxon>
        <taxon>Saccharomycetaceae</taxon>
        <taxon>Eremothecium</taxon>
    </lineage>
</organism>
<dbReference type="InParanoid" id="Q74ZF4"/>
<dbReference type="OMA" id="RTSHWDE"/>
<dbReference type="KEGG" id="ago:AGOS_AGR245C"/>
<evidence type="ECO:0000256" key="1">
    <source>
        <dbReference type="SAM" id="MobiDB-lite"/>
    </source>
</evidence>
<dbReference type="eggNOG" id="ENOG502QXZI">
    <property type="taxonomic scope" value="Eukaryota"/>
</dbReference>
<gene>
    <name evidence="3" type="ORF">AGOS_AGR245C</name>
</gene>
<dbReference type="HOGENOM" id="CLU_025639_0_0_1"/>
<dbReference type="STRING" id="284811.Q74ZF4"/>
<protein>
    <submittedName>
        <fullName evidence="3">AGR245Cp</fullName>
    </submittedName>
</protein>
<evidence type="ECO:0000256" key="2">
    <source>
        <dbReference type="SAM" id="Phobius"/>
    </source>
</evidence>
<dbReference type="FunCoup" id="Q74ZF4">
    <property type="interactions" value="26"/>
</dbReference>
<dbReference type="InterPro" id="IPR038769">
    <property type="entry name" value="MTC4"/>
</dbReference>
<reference evidence="3 4" key="1">
    <citation type="journal article" date="2004" name="Science">
        <title>The Ashbya gossypii genome as a tool for mapping the ancient Saccharomyces cerevisiae genome.</title>
        <authorList>
            <person name="Dietrich F.S."/>
            <person name="Voegeli S."/>
            <person name="Brachat S."/>
            <person name="Lerch A."/>
            <person name="Gates K."/>
            <person name="Steiner S."/>
            <person name="Mohr C."/>
            <person name="Pohlmann R."/>
            <person name="Luedi P."/>
            <person name="Choi S."/>
            <person name="Wing R.A."/>
            <person name="Flavier A."/>
            <person name="Gaffney T.D."/>
            <person name="Philippsen P."/>
        </authorList>
    </citation>
    <scope>NUCLEOTIDE SEQUENCE [LARGE SCALE GENOMIC DNA]</scope>
    <source>
        <strain evidence="4">ATCC 10895 / CBS 109.51 / FGSC 9923 / NRRL Y-1056</strain>
    </source>
</reference>
<dbReference type="OrthoDB" id="4064064at2759"/>
<dbReference type="Proteomes" id="UP000000591">
    <property type="component" value="Chromosome VII"/>
</dbReference>
<feature type="region of interest" description="Disordered" evidence="1">
    <location>
        <begin position="199"/>
        <end position="241"/>
    </location>
</feature>
<dbReference type="AlphaFoldDB" id="Q74ZF4"/>
<proteinExistence type="predicted"/>
<reference evidence="4" key="2">
    <citation type="journal article" date="2013" name="G3 (Bethesda)">
        <title>Genomes of Ashbya fungi isolated from insects reveal four mating-type loci, numerous translocations, lack of transposons, and distinct gene duplications.</title>
        <authorList>
            <person name="Dietrich F.S."/>
            <person name="Voegeli S."/>
            <person name="Kuo S."/>
            <person name="Philippsen P."/>
        </authorList>
    </citation>
    <scope>GENOME REANNOTATION</scope>
    <source>
        <strain evidence="4">ATCC 10895 / CBS 109.51 / FGSC 9923 / NRRL Y-1056</strain>
    </source>
</reference>
<keyword evidence="2" id="KW-0472">Membrane</keyword>
<keyword evidence="4" id="KW-1185">Reference proteome</keyword>
<dbReference type="RefSeq" id="NP_986911.1">
    <property type="nucleotide sequence ID" value="NM_211973.1"/>
</dbReference>
<feature type="transmembrane region" description="Helical" evidence="2">
    <location>
        <begin position="468"/>
        <end position="491"/>
    </location>
</feature>